<dbReference type="EMBL" id="CP017774">
    <property type="protein sequence ID" value="AOZ98503.1"/>
    <property type="molecule type" value="Genomic_DNA"/>
</dbReference>
<evidence type="ECO:0000259" key="2">
    <source>
        <dbReference type="Pfam" id="PF01757"/>
    </source>
</evidence>
<dbReference type="KEGG" id="fcm:BIW12_03125"/>
<feature type="transmembrane region" description="Helical" evidence="1">
    <location>
        <begin position="344"/>
        <end position="364"/>
    </location>
</feature>
<dbReference type="GO" id="GO:0000271">
    <property type="term" value="P:polysaccharide biosynthetic process"/>
    <property type="evidence" value="ECO:0007669"/>
    <property type="project" value="TreeGrafter"/>
</dbReference>
<gene>
    <name evidence="3" type="ORF">BIW12_03125</name>
</gene>
<name>A0A1D9P7J9_9FLAO</name>
<feature type="transmembrane region" description="Helical" evidence="1">
    <location>
        <begin position="211"/>
        <end position="232"/>
    </location>
</feature>
<dbReference type="Proteomes" id="UP000178198">
    <property type="component" value="Chromosome"/>
</dbReference>
<evidence type="ECO:0000313" key="4">
    <source>
        <dbReference type="Proteomes" id="UP000178198"/>
    </source>
</evidence>
<feature type="transmembrane region" description="Helical" evidence="1">
    <location>
        <begin position="172"/>
        <end position="191"/>
    </location>
</feature>
<feature type="transmembrane region" description="Helical" evidence="1">
    <location>
        <begin position="271"/>
        <end position="289"/>
    </location>
</feature>
<dbReference type="STRING" id="1306519.BIW12_03125"/>
<dbReference type="RefSeq" id="WP_071183771.1">
    <property type="nucleotide sequence ID" value="NZ_CP017774.1"/>
</dbReference>
<feature type="transmembrane region" description="Helical" evidence="1">
    <location>
        <begin position="20"/>
        <end position="37"/>
    </location>
</feature>
<feature type="transmembrane region" description="Helical" evidence="1">
    <location>
        <begin position="301"/>
        <end position="324"/>
    </location>
</feature>
<keyword evidence="1" id="KW-0472">Membrane</keyword>
<dbReference type="GO" id="GO:0016747">
    <property type="term" value="F:acyltransferase activity, transferring groups other than amino-acyl groups"/>
    <property type="evidence" value="ECO:0007669"/>
    <property type="project" value="InterPro"/>
</dbReference>
<evidence type="ECO:0000313" key="3">
    <source>
        <dbReference type="EMBL" id="AOZ98503.1"/>
    </source>
</evidence>
<feature type="transmembrane region" description="Helical" evidence="1">
    <location>
        <begin position="49"/>
        <end position="73"/>
    </location>
</feature>
<keyword evidence="1" id="KW-1133">Transmembrane helix</keyword>
<keyword evidence="1" id="KW-0812">Transmembrane</keyword>
<feature type="transmembrane region" description="Helical" evidence="1">
    <location>
        <begin position="244"/>
        <end position="265"/>
    </location>
</feature>
<evidence type="ECO:0000256" key="1">
    <source>
        <dbReference type="SAM" id="Phobius"/>
    </source>
</evidence>
<organism evidence="3 4">
    <name type="scientific">Flavobacterium commune</name>
    <dbReference type="NCBI Taxonomy" id="1306519"/>
    <lineage>
        <taxon>Bacteria</taxon>
        <taxon>Pseudomonadati</taxon>
        <taxon>Bacteroidota</taxon>
        <taxon>Flavobacteriia</taxon>
        <taxon>Flavobacteriales</taxon>
        <taxon>Flavobacteriaceae</taxon>
        <taxon>Flavobacterium</taxon>
    </lineage>
</organism>
<dbReference type="GO" id="GO:0016020">
    <property type="term" value="C:membrane"/>
    <property type="evidence" value="ECO:0007669"/>
    <property type="project" value="TreeGrafter"/>
</dbReference>
<feature type="domain" description="Acyltransferase 3" evidence="2">
    <location>
        <begin position="14"/>
        <end position="361"/>
    </location>
</feature>
<dbReference type="InterPro" id="IPR002656">
    <property type="entry name" value="Acyl_transf_3_dom"/>
</dbReference>
<sequence>MSNILKIEIDQNRIYGLDILRALAILFVVFGHGNYIVETEIYKYVNFFLFDGVSIFFVLSGFLIGGILIELFNNNALTFKLIYSFWMRRWFRTMPNYFFILTILIVLNLLFKKNFKIIDVLQYYIFSQNLFYKHPEFFPEAWSLSVEEWFYLLTPIIIFGFIKVFKITIKKSVFITSILLITISTLIRYYLFKSIGKIQLDEEYWGWKFRGLVVTRLDSLMYGIIGAYISYYFNDKWIKYKIHFLIIGILFFMIIKFNLFNFLQFNFFDSVFSFTFTSLGTLFLLPYLSTFKEGSGRVYQVITIVSLISYSMYLVNLSIVQYWLLDCINWNVVFYFNSYFALVFKYFLYWFLTVMISIFIYKYFELPMMKLRDKKYFS</sequence>
<dbReference type="Pfam" id="PF01757">
    <property type="entry name" value="Acyl_transf_3"/>
    <property type="match status" value="1"/>
</dbReference>
<keyword evidence="4" id="KW-1185">Reference proteome</keyword>
<dbReference type="PANTHER" id="PTHR23028">
    <property type="entry name" value="ACETYLTRANSFERASE"/>
    <property type="match status" value="1"/>
</dbReference>
<dbReference type="AlphaFoldDB" id="A0A1D9P7J9"/>
<feature type="transmembrane region" description="Helical" evidence="1">
    <location>
        <begin position="94"/>
        <end position="111"/>
    </location>
</feature>
<feature type="transmembrane region" description="Helical" evidence="1">
    <location>
        <begin position="149"/>
        <end position="165"/>
    </location>
</feature>
<reference evidence="3 4" key="1">
    <citation type="submission" date="2016-10" db="EMBL/GenBank/DDBJ databases">
        <title>Complete Genome Sequence of Flavobacterium sp. PK15.</title>
        <authorList>
            <person name="Ekwe A."/>
            <person name="Kim S.B."/>
        </authorList>
    </citation>
    <scope>NUCLEOTIDE SEQUENCE [LARGE SCALE GENOMIC DNA]</scope>
    <source>
        <strain evidence="3 4">PK15</strain>
    </source>
</reference>
<accession>A0A1D9P7J9</accession>
<proteinExistence type="predicted"/>
<dbReference type="InterPro" id="IPR050879">
    <property type="entry name" value="Acyltransferase_3"/>
</dbReference>
<dbReference type="PANTHER" id="PTHR23028:SF53">
    <property type="entry name" value="ACYL_TRANSF_3 DOMAIN-CONTAINING PROTEIN"/>
    <property type="match status" value="1"/>
</dbReference>
<protein>
    <recommendedName>
        <fullName evidence="2">Acyltransferase 3 domain-containing protein</fullName>
    </recommendedName>
</protein>